<dbReference type="Proteomes" id="UP000828941">
    <property type="component" value="Chromosome 10"/>
</dbReference>
<keyword evidence="2" id="KW-1185">Reference proteome</keyword>
<gene>
    <name evidence="1" type="ORF">L6164_025335</name>
</gene>
<organism evidence="1 2">
    <name type="scientific">Bauhinia variegata</name>
    <name type="common">Purple orchid tree</name>
    <name type="synonym">Phanera variegata</name>
    <dbReference type="NCBI Taxonomy" id="167791"/>
    <lineage>
        <taxon>Eukaryota</taxon>
        <taxon>Viridiplantae</taxon>
        <taxon>Streptophyta</taxon>
        <taxon>Embryophyta</taxon>
        <taxon>Tracheophyta</taxon>
        <taxon>Spermatophyta</taxon>
        <taxon>Magnoliopsida</taxon>
        <taxon>eudicotyledons</taxon>
        <taxon>Gunneridae</taxon>
        <taxon>Pentapetalae</taxon>
        <taxon>rosids</taxon>
        <taxon>fabids</taxon>
        <taxon>Fabales</taxon>
        <taxon>Fabaceae</taxon>
        <taxon>Cercidoideae</taxon>
        <taxon>Cercideae</taxon>
        <taxon>Bauhiniinae</taxon>
        <taxon>Bauhinia</taxon>
    </lineage>
</organism>
<dbReference type="EMBL" id="CM039435">
    <property type="protein sequence ID" value="KAI4317468.1"/>
    <property type="molecule type" value="Genomic_DNA"/>
</dbReference>
<protein>
    <submittedName>
        <fullName evidence="1">Uncharacterized protein</fullName>
    </submittedName>
</protein>
<evidence type="ECO:0000313" key="1">
    <source>
        <dbReference type="EMBL" id="KAI4317468.1"/>
    </source>
</evidence>
<sequence length="97" mass="10744">MEDAIYGLHQLVLVVYRHVIAIPVLLSFACVLERQKGTSLSLIDFKDLSSVIIWNYCPSKYASATGLAQSGEGIEDKNMMLEISIKGGHSVMKKSRE</sequence>
<evidence type="ECO:0000313" key="2">
    <source>
        <dbReference type="Proteomes" id="UP000828941"/>
    </source>
</evidence>
<proteinExistence type="predicted"/>
<comment type="caution">
    <text evidence="1">The sequence shown here is derived from an EMBL/GenBank/DDBJ whole genome shotgun (WGS) entry which is preliminary data.</text>
</comment>
<reference evidence="1 2" key="1">
    <citation type="journal article" date="2022" name="DNA Res.">
        <title>Chromosomal-level genome assembly of the orchid tree Bauhinia variegata (Leguminosae; Cercidoideae) supports the allotetraploid origin hypothesis of Bauhinia.</title>
        <authorList>
            <person name="Zhong Y."/>
            <person name="Chen Y."/>
            <person name="Zheng D."/>
            <person name="Pang J."/>
            <person name="Liu Y."/>
            <person name="Luo S."/>
            <person name="Meng S."/>
            <person name="Qian L."/>
            <person name="Wei D."/>
            <person name="Dai S."/>
            <person name="Zhou R."/>
        </authorList>
    </citation>
    <scope>NUCLEOTIDE SEQUENCE [LARGE SCALE GENOMIC DNA]</scope>
    <source>
        <strain evidence="1">BV-YZ2020</strain>
    </source>
</reference>
<name>A0ACB9M0K8_BAUVA</name>
<accession>A0ACB9M0K8</accession>